<name>A0A1M6WPL3_PSETH</name>
<keyword evidence="2" id="KW-0456">Lyase</keyword>
<dbReference type="PANTHER" id="PTHR28004">
    <property type="entry name" value="ZGC:162816-RELATED"/>
    <property type="match status" value="1"/>
</dbReference>
<comment type="similarity">
    <text evidence="1">Belongs to the DSD1 family.</text>
</comment>
<dbReference type="InterPro" id="IPR026956">
    <property type="entry name" value="D-ser_dehydrat-like_dom"/>
</dbReference>
<protein>
    <submittedName>
        <fullName evidence="4">D-serine deaminase, pyridoxal phosphate-dependent</fullName>
    </submittedName>
</protein>
<dbReference type="InterPro" id="IPR042208">
    <property type="entry name" value="D-ser_dehydrat-like_sf"/>
</dbReference>
<dbReference type="SMART" id="SM01119">
    <property type="entry name" value="D-ser_dehydrat"/>
    <property type="match status" value="1"/>
</dbReference>
<evidence type="ECO:0000313" key="5">
    <source>
        <dbReference type="Proteomes" id="UP000184363"/>
    </source>
</evidence>
<dbReference type="InterPro" id="IPR001608">
    <property type="entry name" value="Ala_racemase_N"/>
</dbReference>
<reference evidence="4" key="1">
    <citation type="submission" date="2016-11" db="EMBL/GenBank/DDBJ databases">
        <authorList>
            <person name="Jaros S."/>
            <person name="Januszkiewicz K."/>
            <person name="Wedrychowicz H."/>
        </authorList>
    </citation>
    <scope>NUCLEOTIDE SEQUENCE [LARGE SCALE GENOMIC DNA]</scope>
    <source>
        <strain evidence="4">DSM 43832</strain>
    </source>
</reference>
<organism evidence="4 5">
    <name type="scientific">Pseudonocardia thermophila</name>
    <dbReference type="NCBI Taxonomy" id="1848"/>
    <lineage>
        <taxon>Bacteria</taxon>
        <taxon>Bacillati</taxon>
        <taxon>Actinomycetota</taxon>
        <taxon>Actinomycetes</taxon>
        <taxon>Pseudonocardiales</taxon>
        <taxon>Pseudonocardiaceae</taxon>
        <taxon>Pseudonocardia</taxon>
    </lineage>
</organism>
<dbReference type="SUPFAM" id="SSF51419">
    <property type="entry name" value="PLP-binding barrel"/>
    <property type="match status" value="1"/>
</dbReference>
<dbReference type="EMBL" id="FRAP01000015">
    <property type="protein sequence ID" value="SHK95544.1"/>
    <property type="molecule type" value="Genomic_DNA"/>
</dbReference>
<dbReference type="Pfam" id="PF14031">
    <property type="entry name" value="D-ser_dehydrat"/>
    <property type="match status" value="1"/>
</dbReference>
<accession>A0A1M6WPL3</accession>
<evidence type="ECO:0000259" key="3">
    <source>
        <dbReference type="SMART" id="SM01119"/>
    </source>
</evidence>
<dbReference type="GO" id="GO:0008721">
    <property type="term" value="F:D-serine ammonia-lyase activity"/>
    <property type="evidence" value="ECO:0007669"/>
    <property type="project" value="TreeGrafter"/>
</dbReference>
<dbReference type="PANTHER" id="PTHR28004:SF2">
    <property type="entry name" value="D-SERINE DEHYDRATASE"/>
    <property type="match status" value="1"/>
</dbReference>
<dbReference type="InterPro" id="IPR029066">
    <property type="entry name" value="PLP-binding_barrel"/>
</dbReference>
<dbReference type="Gene3D" id="3.20.20.10">
    <property type="entry name" value="Alanine racemase"/>
    <property type="match status" value="1"/>
</dbReference>
<evidence type="ECO:0000256" key="1">
    <source>
        <dbReference type="ARBA" id="ARBA00005323"/>
    </source>
</evidence>
<dbReference type="Proteomes" id="UP000184363">
    <property type="component" value="Unassembled WGS sequence"/>
</dbReference>
<dbReference type="Gene3D" id="2.40.37.20">
    <property type="entry name" value="D-serine dehydratase-like domain"/>
    <property type="match status" value="1"/>
</dbReference>
<dbReference type="InterPro" id="IPR051466">
    <property type="entry name" value="D-amino_acid_metab_enzyme"/>
</dbReference>
<evidence type="ECO:0000313" key="4">
    <source>
        <dbReference type="EMBL" id="SHK95544.1"/>
    </source>
</evidence>
<dbReference type="AlphaFoldDB" id="A0A1M6WPL3"/>
<sequence length="371" mass="39298">MITPDPYDTPSLLVDAAVLERNLSRMAAHAHSNGKRLVPHAKTHRNVALGLRQIAAGADGLTVAKLGEAEEFARAGVNRLVVAYPLVGEHKARRAVELSRRVELIVAADSVEGARSLAEVATAQGTELAVRLMIDSGLGREGLRPEEAVRVAREIAGFDGLHLQGIQTHEGNVYTATDEADLRARCREVARLMTSVAEELRAAGIPVHDVSVGASASARIMAEQSGITELRPGIYAFNDLGQVALGNAALADCAARVATTVVSSPRPGYGCIDAGSKALGADLVPAVAHRDAFPGYGLIPELPGWIVARLSEEHGWLRWTGAEPAPQLKIGERVHVIPNHVCMVFAALGECHLVEADTTTWLPCMSAGTSR</sequence>
<proteinExistence type="inferred from homology"/>
<keyword evidence="5" id="KW-1185">Reference proteome</keyword>
<dbReference type="STRING" id="1848.SAMN05443637_11531"/>
<dbReference type="Pfam" id="PF01168">
    <property type="entry name" value="Ala_racemase_N"/>
    <property type="match status" value="1"/>
</dbReference>
<evidence type="ECO:0000256" key="2">
    <source>
        <dbReference type="ARBA" id="ARBA00023239"/>
    </source>
</evidence>
<gene>
    <name evidence="4" type="ORF">SAMN05443637_11531</name>
</gene>
<dbReference type="GO" id="GO:0036088">
    <property type="term" value="P:D-serine catabolic process"/>
    <property type="evidence" value="ECO:0007669"/>
    <property type="project" value="TreeGrafter"/>
</dbReference>
<feature type="domain" description="D-serine dehydratase-like" evidence="3">
    <location>
        <begin position="254"/>
        <end position="355"/>
    </location>
</feature>